<dbReference type="PROSITE" id="PS00542">
    <property type="entry name" value="COMPLEX1_30K"/>
    <property type="match status" value="1"/>
</dbReference>
<evidence type="ECO:0000313" key="6">
    <source>
        <dbReference type="Proteomes" id="UP000217726"/>
    </source>
</evidence>
<evidence type="ECO:0000313" key="7">
    <source>
        <dbReference type="Proteomes" id="UP000295404"/>
    </source>
</evidence>
<dbReference type="Proteomes" id="UP000217726">
    <property type="component" value="Unassembled WGS sequence"/>
</dbReference>
<organism evidence="4 6">
    <name type="scientific">Methanohalophilus euhalobius</name>
    <dbReference type="NCBI Taxonomy" id="51203"/>
    <lineage>
        <taxon>Archaea</taxon>
        <taxon>Methanobacteriati</taxon>
        <taxon>Methanobacteriota</taxon>
        <taxon>Stenosarchaea group</taxon>
        <taxon>Methanomicrobia</taxon>
        <taxon>Methanosarcinales</taxon>
        <taxon>Methanosarcinaceae</taxon>
        <taxon>Methanohalophilus</taxon>
    </lineage>
</organism>
<dbReference type="AlphaFoldDB" id="A0A285FZX2"/>
<feature type="domain" description="NADH:ubiquinone oxidoreductase 30kDa subunit" evidence="3">
    <location>
        <begin position="33"/>
        <end position="147"/>
    </location>
</feature>
<dbReference type="EMBL" id="OBDR01000006">
    <property type="protein sequence ID" value="SNY16839.1"/>
    <property type="molecule type" value="Genomic_DNA"/>
</dbReference>
<reference evidence="6" key="2">
    <citation type="submission" date="2017-09" db="EMBL/GenBank/DDBJ databases">
        <authorList>
            <person name="Varghese N."/>
            <person name="Submissions S."/>
        </authorList>
    </citation>
    <scope>NUCLEOTIDE SEQUENCE [LARGE SCALE GENOMIC DNA]</scope>
    <source>
        <strain evidence="6">WG-1MB</strain>
    </source>
</reference>
<dbReference type="RefSeq" id="WP_096712497.1">
    <property type="nucleotide sequence ID" value="NZ_OBDR01000006.1"/>
</dbReference>
<protein>
    <submittedName>
        <fullName evidence="4">F420H2 dehydrogenase subunit C</fullName>
    </submittedName>
</protein>
<dbReference type="InterPro" id="IPR020396">
    <property type="entry name" value="NADH_UbQ_OxRdtase_CS"/>
</dbReference>
<gene>
    <name evidence="5" type="ORF">C7960_1735</name>
    <name evidence="4" type="ORF">SAMN06295989_10696</name>
</gene>
<keyword evidence="6" id="KW-1185">Reference proteome</keyword>
<evidence type="ECO:0000256" key="2">
    <source>
        <dbReference type="ARBA" id="ARBA00022448"/>
    </source>
</evidence>
<evidence type="ECO:0000313" key="4">
    <source>
        <dbReference type="EMBL" id="SNY16839.1"/>
    </source>
</evidence>
<dbReference type="Gene3D" id="3.30.460.80">
    <property type="entry name" value="NADH:ubiquinone oxidoreductase, 30kDa subunit"/>
    <property type="match status" value="1"/>
</dbReference>
<evidence type="ECO:0000313" key="5">
    <source>
        <dbReference type="EMBL" id="TCL12475.1"/>
    </source>
</evidence>
<dbReference type="Proteomes" id="UP000295404">
    <property type="component" value="Unassembled WGS sequence"/>
</dbReference>
<keyword evidence="2" id="KW-0813">Transport</keyword>
<evidence type="ECO:0000259" key="3">
    <source>
        <dbReference type="Pfam" id="PF00329"/>
    </source>
</evidence>
<dbReference type="EMBL" id="SMMS01000001">
    <property type="protein sequence ID" value="TCL12475.1"/>
    <property type="molecule type" value="Genomic_DNA"/>
</dbReference>
<accession>A0A285FZX2</accession>
<sequence length="158" mass="18377">MEAEKIIDSLNAKFPDTISDSQIESEKRISAYAEAGSIVEICRYLKDELQFDHLSSETAVDLILKDEIEVVYHLSSFGQPLVLKLKARLPRNNPEIESITSVYWDANWYEREAYELFGVQYRNHPNLRNLVLPDELLGDWPLRKDYEDFPQKTAKNLV</sequence>
<dbReference type="InterPro" id="IPR001268">
    <property type="entry name" value="NADH_UbQ_OxRdtase_30kDa_su"/>
</dbReference>
<dbReference type="PANTHER" id="PTHR10884">
    <property type="entry name" value="NADH DEHYDROGENASE UBIQUINONE IRON-SULFUR PROTEIN 3"/>
    <property type="match status" value="1"/>
</dbReference>
<reference evidence="5 7" key="3">
    <citation type="submission" date="2019-03" db="EMBL/GenBank/DDBJ databases">
        <title>Subsurface microbial communities from deep shales in Ohio and West Virginia, USA.</title>
        <authorList>
            <person name="Wrighton K."/>
        </authorList>
    </citation>
    <scope>NUCLEOTIDE SEQUENCE [LARGE SCALE GENOMIC DNA]</scope>
    <source>
        <strain evidence="5 7">WG1_MB</strain>
    </source>
</reference>
<dbReference type="InterPro" id="IPR053606">
    <property type="entry name" value="Complex_I_30kDa_subunit-like"/>
</dbReference>
<dbReference type="PANTHER" id="PTHR10884:SF14">
    <property type="entry name" value="NADH DEHYDROGENASE [UBIQUINONE] IRON-SULFUR PROTEIN 3, MITOCHONDRIAL"/>
    <property type="match status" value="1"/>
</dbReference>
<evidence type="ECO:0000256" key="1">
    <source>
        <dbReference type="ARBA" id="ARBA00007569"/>
    </source>
</evidence>
<dbReference type="NCBIfam" id="NF004735">
    <property type="entry name" value="PRK06074.2-2"/>
    <property type="match status" value="1"/>
</dbReference>
<dbReference type="NCBIfam" id="NF040611">
    <property type="entry name" value="F420_dehyd_FpoC"/>
    <property type="match status" value="1"/>
</dbReference>
<comment type="similarity">
    <text evidence="1">Belongs to the complex I 30 kDa subunit family.</text>
</comment>
<proteinExistence type="inferred from homology"/>
<name>A0A285FZX2_9EURY</name>
<dbReference type="Pfam" id="PF00329">
    <property type="entry name" value="Complex1_30kDa"/>
    <property type="match status" value="1"/>
</dbReference>
<dbReference type="InterPro" id="IPR037232">
    <property type="entry name" value="NADH_quin_OxRdtase_su_C/D-like"/>
</dbReference>
<dbReference type="GO" id="GO:0008137">
    <property type="term" value="F:NADH dehydrogenase (ubiquinone) activity"/>
    <property type="evidence" value="ECO:0007669"/>
    <property type="project" value="InterPro"/>
</dbReference>
<dbReference type="SUPFAM" id="SSF143243">
    <property type="entry name" value="Nqo5-like"/>
    <property type="match status" value="1"/>
</dbReference>
<dbReference type="GO" id="GO:0016651">
    <property type="term" value="F:oxidoreductase activity, acting on NAD(P)H"/>
    <property type="evidence" value="ECO:0007669"/>
    <property type="project" value="InterPro"/>
</dbReference>
<reference evidence="4" key="1">
    <citation type="submission" date="2017-09" db="EMBL/GenBank/DDBJ databases">
        <authorList>
            <person name="Ehlers B."/>
            <person name="Leendertz F.H."/>
        </authorList>
    </citation>
    <scope>NUCLEOTIDE SEQUENCE [LARGE SCALE GENOMIC DNA]</scope>
    <source>
        <strain evidence="4">WG-1MB</strain>
    </source>
</reference>
<dbReference type="OrthoDB" id="43567at2157"/>